<accession>A0A0S3QTB8</accession>
<keyword evidence="4 6" id="KW-0238">DNA-binding</keyword>
<comment type="similarity">
    <text evidence="2 6">Belongs to the transposase mutator family.</text>
</comment>
<dbReference type="Proteomes" id="UP000063234">
    <property type="component" value="Chromosome"/>
</dbReference>
<dbReference type="PANTHER" id="PTHR33217">
    <property type="entry name" value="TRANSPOSASE FOR INSERTION SEQUENCE ELEMENT IS1081"/>
    <property type="match status" value="1"/>
</dbReference>
<dbReference type="EMBL" id="AP013035">
    <property type="protein sequence ID" value="BAT71566.1"/>
    <property type="molecule type" value="Genomic_DNA"/>
</dbReference>
<name>A0A0S3QTB8_THET7</name>
<evidence type="ECO:0000256" key="4">
    <source>
        <dbReference type="ARBA" id="ARBA00023125"/>
    </source>
</evidence>
<evidence type="ECO:0000313" key="8">
    <source>
        <dbReference type="Proteomes" id="UP000063234"/>
    </source>
</evidence>
<dbReference type="GO" id="GO:0003677">
    <property type="term" value="F:DNA binding"/>
    <property type="evidence" value="ECO:0007669"/>
    <property type="project" value="UniProtKB-UniRule"/>
</dbReference>
<keyword evidence="5 6" id="KW-0233">DNA recombination</keyword>
<dbReference type="AlphaFoldDB" id="A0A0S3QTB8"/>
<dbReference type="PANTHER" id="PTHR33217:SF7">
    <property type="entry name" value="TRANSPOSASE FOR INSERTION SEQUENCE ELEMENT IS1081"/>
    <property type="match status" value="1"/>
</dbReference>
<dbReference type="GO" id="GO:0006313">
    <property type="term" value="P:DNA transposition"/>
    <property type="evidence" value="ECO:0007669"/>
    <property type="project" value="UniProtKB-UniRule"/>
</dbReference>
<comment type="function">
    <text evidence="1 6">Required for the transposition of the insertion element.</text>
</comment>
<dbReference type="GO" id="GO:0004803">
    <property type="term" value="F:transposase activity"/>
    <property type="evidence" value="ECO:0007669"/>
    <property type="project" value="UniProtKB-UniRule"/>
</dbReference>
<evidence type="ECO:0000256" key="3">
    <source>
        <dbReference type="ARBA" id="ARBA00022578"/>
    </source>
</evidence>
<dbReference type="OrthoDB" id="41807at2"/>
<dbReference type="KEGG" id="ttk:TST_0763"/>
<keyword evidence="3 6" id="KW-0815">Transposition</keyword>
<dbReference type="RefSeq" id="WP_068549562.1">
    <property type="nucleotide sequence ID" value="NZ_AP013035.1"/>
</dbReference>
<evidence type="ECO:0000256" key="1">
    <source>
        <dbReference type="ARBA" id="ARBA00002190"/>
    </source>
</evidence>
<dbReference type="Pfam" id="PF00872">
    <property type="entry name" value="Transposase_mut"/>
    <property type="match status" value="1"/>
</dbReference>
<sequence>MSEKNLIPNSQTFQDLSMEELISHILNLVALVERKLYLEQHPEDKGNGFRDRNLSCGSLTFDIRVPRTRKGGFRPFFLPDKWKRQTKEGFVNLAYSILLSSRSIEAAKRSLRDMEVPLSESYLEEIISEVREYFDVLNSSFIEPDQFALVLDAKVVKVKVNTTVSNYTIYSAVGISLEGQKEVLGITVTDGNESLNGWRSFLKSLMDRGLRRVLIVVHDDFSGLSNLVRSLFPKADDQICTVHMLRNLKYRLSPKVYQKFKERFQTIKNAFSYELGSSLFEDACEMIAQYEGETARRLLQKKESYLAFLKYPAEVRSSISSTNIAECFNRRIEDAEQLSGGYFHSVKDLKLKLAIIVKGLHNGRWRKPTYKIASVSHILKAEFRNRFENECNEVQTHFS</sequence>
<dbReference type="InterPro" id="IPR001207">
    <property type="entry name" value="Transposase_mutator"/>
</dbReference>
<gene>
    <name evidence="7" type="ORF">TST_0763</name>
</gene>
<evidence type="ECO:0000256" key="2">
    <source>
        <dbReference type="ARBA" id="ARBA00010961"/>
    </source>
</evidence>
<keyword evidence="8" id="KW-1185">Reference proteome</keyword>
<keyword evidence="6" id="KW-0814">Transposable element</keyword>
<evidence type="ECO:0000256" key="5">
    <source>
        <dbReference type="ARBA" id="ARBA00023172"/>
    </source>
</evidence>
<reference evidence="8" key="1">
    <citation type="journal article" date="2018" name="Science">
        <title>A primordial and reversible TCA cycle in a facultatively chemolithoautotrophic thermophile.</title>
        <authorList>
            <person name="Nunoura T."/>
            <person name="Chikaraishi Y."/>
            <person name="Izaki R."/>
            <person name="Suwa T."/>
            <person name="Sato T."/>
            <person name="Harada T."/>
            <person name="Mori K."/>
            <person name="Kato Y."/>
            <person name="Miyazaki M."/>
            <person name="Shimamura S."/>
            <person name="Yanagawa K."/>
            <person name="Shuto A."/>
            <person name="Ohkouchi N."/>
            <person name="Fujita N."/>
            <person name="Takaki Y."/>
            <person name="Atomi H."/>
            <person name="Takai K."/>
        </authorList>
    </citation>
    <scope>NUCLEOTIDE SEQUENCE [LARGE SCALE GENOMIC DNA]</scope>
    <source>
        <strain evidence="8">DSM 17441 / JCM 13301 / NBRC 103674 / ABI70S6</strain>
    </source>
</reference>
<evidence type="ECO:0000256" key="6">
    <source>
        <dbReference type="RuleBase" id="RU365089"/>
    </source>
</evidence>
<organism evidence="7 8">
    <name type="scientific">Thermosulfidibacter takaii (strain DSM 17441 / JCM 13301 / NBRC 103674 / ABI70S6)</name>
    <dbReference type="NCBI Taxonomy" id="1298851"/>
    <lineage>
        <taxon>Bacteria</taxon>
        <taxon>Pseudomonadati</taxon>
        <taxon>Thermosulfidibacterota</taxon>
        <taxon>Thermosulfidibacteria</taxon>
        <taxon>Thermosulfidibacterales</taxon>
        <taxon>Thermosulfidibacteraceae</taxon>
    </lineage>
</organism>
<protein>
    <recommendedName>
        <fullName evidence="6">Mutator family transposase</fullName>
    </recommendedName>
</protein>
<evidence type="ECO:0000313" key="7">
    <source>
        <dbReference type="EMBL" id="BAT71566.1"/>
    </source>
</evidence>
<proteinExistence type="inferred from homology"/>